<evidence type="ECO:0000313" key="3">
    <source>
        <dbReference type="Proteomes" id="UP001054945"/>
    </source>
</evidence>
<dbReference type="AlphaFoldDB" id="A0AAV4Y8F6"/>
<evidence type="ECO:0000256" key="1">
    <source>
        <dbReference type="SAM" id="MobiDB-lite"/>
    </source>
</evidence>
<keyword evidence="3" id="KW-1185">Reference proteome</keyword>
<proteinExistence type="predicted"/>
<dbReference type="EMBL" id="BPLR01001637">
    <property type="protein sequence ID" value="GIZ03692.1"/>
    <property type="molecule type" value="Genomic_DNA"/>
</dbReference>
<reference evidence="2 3" key="1">
    <citation type="submission" date="2021-06" db="EMBL/GenBank/DDBJ databases">
        <title>Caerostris extrusa draft genome.</title>
        <authorList>
            <person name="Kono N."/>
            <person name="Arakawa K."/>
        </authorList>
    </citation>
    <scope>NUCLEOTIDE SEQUENCE [LARGE SCALE GENOMIC DNA]</scope>
</reference>
<accession>A0AAV4Y8F6</accession>
<organism evidence="2 3">
    <name type="scientific">Caerostris extrusa</name>
    <name type="common">Bark spider</name>
    <name type="synonym">Caerostris bankana</name>
    <dbReference type="NCBI Taxonomy" id="172846"/>
    <lineage>
        <taxon>Eukaryota</taxon>
        <taxon>Metazoa</taxon>
        <taxon>Ecdysozoa</taxon>
        <taxon>Arthropoda</taxon>
        <taxon>Chelicerata</taxon>
        <taxon>Arachnida</taxon>
        <taxon>Araneae</taxon>
        <taxon>Araneomorphae</taxon>
        <taxon>Entelegynae</taxon>
        <taxon>Araneoidea</taxon>
        <taxon>Araneidae</taxon>
        <taxon>Caerostris</taxon>
    </lineage>
</organism>
<protein>
    <submittedName>
        <fullName evidence="2">Uncharacterized protein</fullName>
    </submittedName>
</protein>
<dbReference type="Proteomes" id="UP001054945">
    <property type="component" value="Unassembled WGS sequence"/>
</dbReference>
<evidence type="ECO:0000313" key="2">
    <source>
        <dbReference type="EMBL" id="GIZ03692.1"/>
    </source>
</evidence>
<feature type="region of interest" description="Disordered" evidence="1">
    <location>
        <begin position="1"/>
        <end position="23"/>
    </location>
</feature>
<name>A0AAV4Y8F6_CAEEX</name>
<sequence length="100" mass="11042">MITVSSSPLRRDESAGKLELSQEAVDSKVGEEVHLRGQKVRSPSSLTVNEARVGIGIKVEFGSPGQNIRLNTGSSALNVYFVDFFEREKYEDKHEEVGFA</sequence>
<comment type="caution">
    <text evidence="2">The sequence shown here is derived from an EMBL/GenBank/DDBJ whole genome shotgun (WGS) entry which is preliminary data.</text>
</comment>
<gene>
    <name evidence="2" type="ORF">CEXT_338061</name>
</gene>